<reference evidence="5 6" key="1">
    <citation type="journal article" date="2012" name="PLoS ONE">
        <title>The genome characteristics and predicted function of methyl-group oxidation pathway in the obligate aceticlastic methanogens, Methanosaeta spp.</title>
        <authorList>
            <person name="Zhu J."/>
            <person name="Zheng H."/>
            <person name="Ai G."/>
            <person name="Zhang G."/>
            <person name="Liu D."/>
            <person name="Liu X."/>
            <person name="Dong X."/>
        </authorList>
    </citation>
    <scope>NUCLEOTIDE SEQUENCE [LARGE SCALE GENOMIC DNA]</scope>
    <source>
        <strain evidence="5 6">6Ac</strain>
    </source>
</reference>
<dbReference type="InterPro" id="IPR002125">
    <property type="entry name" value="CMP_dCMP_dom"/>
</dbReference>
<dbReference type="STRING" id="1110509.Mhar_0773"/>
<accession>G7WKW3</accession>
<dbReference type="Pfam" id="PF00497">
    <property type="entry name" value="SBP_bac_3"/>
    <property type="match status" value="1"/>
</dbReference>
<dbReference type="GO" id="GO:0004126">
    <property type="term" value="F:cytidine deaminase activity"/>
    <property type="evidence" value="ECO:0007669"/>
    <property type="project" value="InterPro"/>
</dbReference>
<dbReference type="AlphaFoldDB" id="G7WKW3"/>
<dbReference type="Gene3D" id="3.40.190.10">
    <property type="entry name" value="Periplasmic binding protein-like II"/>
    <property type="match status" value="2"/>
</dbReference>
<evidence type="ECO:0000256" key="3">
    <source>
        <dbReference type="ARBA" id="ARBA00022729"/>
    </source>
</evidence>
<dbReference type="Pfam" id="PF08211">
    <property type="entry name" value="dCMP_cyt_deam_2"/>
    <property type="match status" value="1"/>
</dbReference>
<dbReference type="CDD" id="cd01283">
    <property type="entry name" value="cytidine_deaminase"/>
    <property type="match status" value="1"/>
</dbReference>
<dbReference type="GO" id="GO:0008270">
    <property type="term" value="F:zinc ion binding"/>
    <property type="evidence" value="ECO:0007669"/>
    <property type="project" value="InterPro"/>
</dbReference>
<dbReference type="PROSITE" id="PS01039">
    <property type="entry name" value="SBP_BACTERIAL_3"/>
    <property type="match status" value="1"/>
</dbReference>
<dbReference type="GeneID" id="25395397"/>
<dbReference type="EMBL" id="CP003117">
    <property type="protein sequence ID" value="AET64146.1"/>
    <property type="molecule type" value="Genomic_DNA"/>
</dbReference>
<evidence type="ECO:0000313" key="6">
    <source>
        <dbReference type="Proteomes" id="UP000005877"/>
    </source>
</evidence>
<comment type="subunit">
    <text evidence="2">Homodimer.</text>
</comment>
<evidence type="ECO:0000256" key="1">
    <source>
        <dbReference type="ARBA" id="ARBA00004196"/>
    </source>
</evidence>
<dbReference type="Proteomes" id="UP000005877">
    <property type="component" value="Chromosome"/>
</dbReference>
<evidence type="ECO:0000313" key="5">
    <source>
        <dbReference type="EMBL" id="AET64146.1"/>
    </source>
</evidence>
<evidence type="ECO:0000256" key="2">
    <source>
        <dbReference type="ARBA" id="ARBA00011738"/>
    </source>
</evidence>
<organism evidence="5 6">
    <name type="scientific">Methanothrix harundinacea (strain 6Ac)</name>
    <name type="common">Methanosaeta harundinacea</name>
    <dbReference type="NCBI Taxonomy" id="1110509"/>
    <lineage>
        <taxon>Archaea</taxon>
        <taxon>Methanobacteriati</taxon>
        <taxon>Methanobacteriota</taxon>
        <taxon>Stenosarchaea group</taxon>
        <taxon>Methanomicrobia</taxon>
        <taxon>Methanotrichales</taxon>
        <taxon>Methanotrichaceae</taxon>
        <taxon>Methanothrix</taxon>
    </lineage>
</organism>
<dbReference type="InterPro" id="IPR018313">
    <property type="entry name" value="SBP_3_CS"/>
</dbReference>
<sequence length="384" mass="42290">MRGIWPFIGFLVSIILAAGSPASGALADGSEEASYDADLRFVFDRDFAPFTYEEGGSLRGFELDLLRLLGEEVGFRLIPEPMVWTEAQRTFQRGVAEVIGGLVKTEERLAEFNFTARPHGTFDILTFVRDDGDVISADMLAGRKVAVQNGSISFDLLKDRNGIEVLAYESEGEALQALKGGEADAFVGGGSTTRFWMRLHDDSGIRPLATPWEMHSLYFGVRDPELLRSIDAAMVELLEDGRYDQLYRSWFVQELDDSEVSALAEASRKASLSAYAPYSRYPVGAAVLTSSGRIYTGCNVENALYGLTTSALKVAIYKAISEGDSEIRAVINRLPDGRAAAPTGEERQILFEFGRGILVVLGEEGNYSTKMVSEIFPYPFEMRD</sequence>
<keyword evidence="3" id="KW-0732">Signal</keyword>
<dbReference type="HOGENOM" id="CLU_718889_0_0_2"/>
<evidence type="ECO:0000259" key="4">
    <source>
        <dbReference type="PROSITE" id="PS51747"/>
    </source>
</evidence>
<dbReference type="InterPro" id="IPR016193">
    <property type="entry name" value="Cytidine_deaminase-like"/>
</dbReference>
<dbReference type="SUPFAM" id="SSF53850">
    <property type="entry name" value="Periplasmic binding protein-like II"/>
    <property type="match status" value="1"/>
</dbReference>
<dbReference type="KEGG" id="mhi:Mhar_0773"/>
<dbReference type="SUPFAM" id="SSF53927">
    <property type="entry name" value="Cytidine deaminase-like"/>
    <property type="match status" value="1"/>
</dbReference>
<keyword evidence="6" id="KW-1185">Reference proteome</keyword>
<dbReference type="PROSITE" id="PS51747">
    <property type="entry name" value="CYT_DCMP_DEAMINASES_2"/>
    <property type="match status" value="1"/>
</dbReference>
<gene>
    <name evidence="5" type="ordered locus">Mhar_0773</name>
</gene>
<dbReference type="PATRIC" id="fig|1110509.7.peg.862"/>
<comment type="subcellular location">
    <subcellularLocation>
        <location evidence="1">Cell envelope</location>
    </subcellularLocation>
</comment>
<dbReference type="RefSeq" id="WP_014586331.1">
    <property type="nucleotide sequence ID" value="NC_017527.1"/>
</dbReference>
<dbReference type="PANTHER" id="PTHR35936">
    <property type="entry name" value="MEMBRANE-BOUND LYTIC MUREIN TRANSGLYCOSYLASE F"/>
    <property type="match status" value="1"/>
</dbReference>
<feature type="domain" description="CMP/dCMP-type deaminase" evidence="4">
    <location>
        <begin position="258"/>
        <end position="384"/>
    </location>
</feature>
<proteinExistence type="predicted"/>
<dbReference type="InterPro" id="IPR013171">
    <property type="entry name" value="Cyd/dCyd_deaminase_Zn-bd"/>
</dbReference>
<name>G7WKW3_METH6</name>
<protein>
    <submittedName>
        <fullName evidence="5">Extracellular solute-binding protein family 3</fullName>
    </submittedName>
</protein>
<dbReference type="Gene3D" id="3.40.140.10">
    <property type="entry name" value="Cytidine Deaminase, domain 2"/>
    <property type="match status" value="1"/>
</dbReference>
<dbReference type="InterPro" id="IPR001638">
    <property type="entry name" value="Solute-binding_3/MltF_N"/>
</dbReference>
<dbReference type="OrthoDB" id="39143at2157"/>
<dbReference type="PANTHER" id="PTHR35936:SF17">
    <property type="entry name" value="ARGININE-BINDING EXTRACELLULAR PROTEIN ARTP"/>
    <property type="match status" value="1"/>
</dbReference>
<dbReference type="SMART" id="SM00062">
    <property type="entry name" value="PBPb"/>
    <property type="match status" value="1"/>
</dbReference>
<dbReference type="NCBIfam" id="NF004064">
    <property type="entry name" value="PRK05578.1"/>
    <property type="match status" value="1"/>
</dbReference>